<dbReference type="Pfam" id="PF13591">
    <property type="entry name" value="MerR_2"/>
    <property type="match status" value="1"/>
</dbReference>
<protein>
    <submittedName>
        <fullName evidence="1">MerR HTH family regulatory protein</fullName>
    </submittedName>
</protein>
<dbReference type="AlphaFoldDB" id="A0A1M6JRT4"/>
<dbReference type="EMBL" id="FRAA01000001">
    <property type="protein sequence ID" value="SHJ49373.1"/>
    <property type="molecule type" value="Genomic_DNA"/>
</dbReference>
<name>A0A1M6JRT4_REIAG</name>
<gene>
    <name evidence="1" type="ORF">SAMN04488028_101296</name>
</gene>
<keyword evidence="2" id="KW-1185">Reference proteome</keyword>
<dbReference type="RefSeq" id="WP_073118760.1">
    <property type="nucleotide sequence ID" value="NZ_FRAA01000001.1"/>
</dbReference>
<reference evidence="2" key="1">
    <citation type="submission" date="2016-11" db="EMBL/GenBank/DDBJ databases">
        <authorList>
            <person name="Varghese N."/>
            <person name="Submissions S."/>
        </authorList>
    </citation>
    <scope>NUCLEOTIDE SEQUENCE [LARGE SCALE GENOMIC DNA]</scope>
    <source>
        <strain evidence="2">DSM 26134</strain>
    </source>
</reference>
<organism evidence="1 2">
    <name type="scientific">Reichenbachiella agariperforans</name>
    <dbReference type="NCBI Taxonomy" id="156994"/>
    <lineage>
        <taxon>Bacteria</taxon>
        <taxon>Pseudomonadati</taxon>
        <taxon>Bacteroidota</taxon>
        <taxon>Cytophagia</taxon>
        <taxon>Cytophagales</taxon>
        <taxon>Reichenbachiellaceae</taxon>
        <taxon>Reichenbachiella</taxon>
    </lineage>
</organism>
<accession>A0A1M6JRT4</accession>
<evidence type="ECO:0000313" key="2">
    <source>
        <dbReference type="Proteomes" id="UP000184474"/>
    </source>
</evidence>
<evidence type="ECO:0000313" key="1">
    <source>
        <dbReference type="EMBL" id="SHJ49373.1"/>
    </source>
</evidence>
<dbReference type="Gene3D" id="1.10.1660.10">
    <property type="match status" value="1"/>
</dbReference>
<sequence length="99" mass="11754">MPREDLIALEEICTHHNIATSFIHSLHRTGLIELITINDALFIDHKQLPYLEKYIDFHYKLDINVEGIESISHLLHNIYTLQQEVNKIKNRLQFYEPET</sequence>
<proteinExistence type="predicted"/>
<dbReference type="STRING" id="156994.SAMN04488028_101296"/>
<dbReference type="Proteomes" id="UP000184474">
    <property type="component" value="Unassembled WGS sequence"/>
</dbReference>